<reference evidence="1" key="1">
    <citation type="submission" date="2023-10" db="EMBL/GenBank/DDBJ databases">
        <title>Genome assembly of Pristionchus species.</title>
        <authorList>
            <person name="Yoshida K."/>
            <person name="Sommer R.J."/>
        </authorList>
    </citation>
    <scope>NUCLEOTIDE SEQUENCE</scope>
    <source>
        <strain evidence="1">RS0144</strain>
    </source>
</reference>
<evidence type="ECO:0000313" key="1">
    <source>
        <dbReference type="EMBL" id="GMT02637.1"/>
    </source>
</evidence>
<protein>
    <submittedName>
        <fullName evidence="1">Uncharacterized protein</fullName>
    </submittedName>
</protein>
<dbReference type="AlphaFoldDB" id="A0AAV5U8C1"/>
<gene>
    <name evidence="1" type="ORF">PENTCL1PPCAC_24811</name>
</gene>
<comment type="caution">
    <text evidence="1">The sequence shown here is derived from an EMBL/GenBank/DDBJ whole genome shotgun (WGS) entry which is preliminary data.</text>
</comment>
<feature type="non-terminal residue" evidence="1">
    <location>
        <position position="1"/>
    </location>
</feature>
<keyword evidence="2" id="KW-1185">Reference proteome</keyword>
<proteinExistence type="predicted"/>
<dbReference type="EMBL" id="BTSX01000005">
    <property type="protein sequence ID" value="GMT02637.1"/>
    <property type="molecule type" value="Genomic_DNA"/>
</dbReference>
<feature type="non-terminal residue" evidence="1">
    <location>
        <position position="140"/>
    </location>
</feature>
<sequence>DPSDPIRVIAVTTSSVGYLPRDAESHYTFLRVKGTPTSLHVLFRTRRAIQLRWAKIRLAISDGNDAKYFDLAVGALKEMCREDDALVFHCANDESNILKMILPEEMPPQFAAGNNVHFRIELMDDLDAVLFSVSFIGRIE</sequence>
<accession>A0AAV5U8C1</accession>
<organism evidence="1 2">
    <name type="scientific">Pristionchus entomophagus</name>
    <dbReference type="NCBI Taxonomy" id="358040"/>
    <lineage>
        <taxon>Eukaryota</taxon>
        <taxon>Metazoa</taxon>
        <taxon>Ecdysozoa</taxon>
        <taxon>Nematoda</taxon>
        <taxon>Chromadorea</taxon>
        <taxon>Rhabditida</taxon>
        <taxon>Rhabditina</taxon>
        <taxon>Diplogasteromorpha</taxon>
        <taxon>Diplogasteroidea</taxon>
        <taxon>Neodiplogasteridae</taxon>
        <taxon>Pristionchus</taxon>
    </lineage>
</organism>
<name>A0AAV5U8C1_9BILA</name>
<evidence type="ECO:0000313" key="2">
    <source>
        <dbReference type="Proteomes" id="UP001432027"/>
    </source>
</evidence>
<dbReference type="Proteomes" id="UP001432027">
    <property type="component" value="Unassembled WGS sequence"/>
</dbReference>